<evidence type="ECO:0000313" key="1">
    <source>
        <dbReference type="EMBL" id="AEH82065.1"/>
    </source>
</evidence>
<sequence length="38" mass="4090">MTVVEKVYPGLNVVVAPNNIHMGEVSAALAIRLLKDVK</sequence>
<gene>
    <name evidence="1" type="ordered locus">SM11_pC0992</name>
</gene>
<geneLocation type="plasmid" evidence="1 2">
    <name>pSmeSM11c</name>
</geneLocation>
<dbReference type="EMBL" id="CP001831">
    <property type="protein sequence ID" value="AEH82065.1"/>
    <property type="molecule type" value="Genomic_DNA"/>
</dbReference>
<evidence type="ECO:0000313" key="2">
    <source>
        <dbReference type="Proteomes" id="UP000009045"/>
    </source>
</evidence>
<dbReference type="AlphaFoldDB" id="F7XEU0"/>
<protein>
    <submittedName>
        <fullName evidence="1">Uncharacterized protein</fullName>
    </submittedName>
</protein>
<name>F7XEU0_SINMM</name>
<dbReference type="KEGG" id="smx:SM11_pC0992"/>
<accession>F7XEU0</accession>
<reference evidence="1 2" key="1">
    <citation type="journal article" date="2011" name="J. Biotechnol.">
        <title>The complete genome sequence of the dominant Sinorhizobium meliloti field isolate SM11 extends the S. meliloti pan-genome.</title>
        <authorList>
            <person name="Schneiker-Bekel S."/>
            <person name="Wibberg D."/>
            <person name="Bekel T."/>
            <person name="Blom J."/>
            <person name="Linke B."/>
            <person name="Neuweger H."/>
            <person name="Stiens M."/>
            <person name="Vorholter F.J."/>
            <person name="Weidner S."/>
            <person name="Goesmann A."/>
            <person name="Puhler A."/>
            <person name="Schluter A."/>
        </authorList>
    </citation>
    <scope>NUCLEOTIDE SEQUENCE [LARGE SCALE GENOMIC DNA]</scope>
    <source>
        <strain evidence="1 2">SM11</strain>
        <plasmid evidence="2">pSmeSM11c</plasmid>
    </source>
</reference>
<proteinExistence type="predicted"/>
<dbReference type="HOGENOM" id="CLU_3333083_0_0_5"/>
<keyword evidence="1" id="KW-0614">Plasmid</keyword>
<organism evidence="1 2">
    <name type="scientific">Sinorhizobium meliloti (strain SM11)</name>
    <dbReference type="NCBI Taxonomy" id="707241"/>
    <lineage>
        <taxon>Bacteria</taxon>
        <taxon>Pseudomonadati</taxon>
        <taxon>Pseudomonadota</taxon>
        <taxon>Alphaproteobacteria</taxon>
        <taxon>Hyphomicrobiales</taxon>
        <taxon>Rhizobiaceae</taxon>
        <taxon>Sinorhizobium/Ensifer group</taxon>
        <taxon>Sinorhizobium</taxon>
    </lineage>
</organism>
<dbReference type="Proteomes" id="UP000009045">
    <property type="component" value="Plasmid pSmeSM11c"/>
</dbReference>